<proteinExistence type="predicted"/>
<dbReference type="EMBL" id="BARU01014636">
    <property type="protein sequence ID" value="GAH35066.1"/>
    <property type="molecule type" value="Genomic_DNA"/>
</dbReference>
<dbReference type="InterPro" id="IPR051278">
    <property type="entry name" value="HdrB/HdrD_reductase"/>
</dbReference>
<reference evidence="1" key="1">
    <citation type="journal article" date="2014" name="Front. Microbiol.">
        <title>High frequency of phylogenetically diverse reductive dehalogenase-homologous genes in deep subseafloor sedimentary metagenomes.</title>
        <authorList>
            <person name="Kawai M."/>
            <person name="Futagami T."/>
            <person name="Toyoda A."/>
            <person name="Takaki Y."/>
            <person name="Nishi S."/>
            <person name="Hori S."/>
            <person name="Arai W."/>
            <person name="Tsubouchi T."/>
            <person name="Morono Y."/>
            <person name="Uchiyama I."/>
            <person name="Ito T."/>
            <person name="Fujiyama A."/>
            <person name="Inagaki F."/>
            <person name="Takami H."/>
        </authorList>
    </citation>
    <scope>NUCLEOTIDE SEQUENCE</scope>
    <source>
        <strain evidence="1">Expedition CK06-06</strain>
    </source>
</reference>
<accession>X1ENW4</accession>
<comment type="caution">
    <text evidence="1">The sequence shown here is derived from an EMBL/GenBank/DDBJ whole genome shotgun (WGS) entry which is preliminary data.</text>
</comment>
<evidence type="ECO:0000313" key="1">
    <source>
        <dbReference type="EMBL" id="GAH35066.1"/>
    </source>
</evidence>
<dbReference type="PANTHER" id="PTHR42947:SF1">
    <property type="entry name" value="COB--COM HETERODISULFIDE REDUCTASE SUBUNIT B 1"/>
    <property type="match status" value="1"/>
</dbReference>
<gene>
    <name evidence="1" type="ORF">S03H2_25710</name>
</gene>
<dbReference type="PANTHER" id="PTHR42947">
    <property type="entry name" value="COB--COM HETERODISULFIDE REDUCTASE SUBUNIT B 1"/>
    <property type="match status" value="1"/>
</dbReference>
<feature type="non-terminal residue" evidence="1">
    <location>
        <position position="144"/>
    </location>
</feature>
<organism evidence="1">
    <name type="scientific">marine sediment metagenome</name>
    <dbReference type="NCBI Taxonomy" id="412755"/>
    <lineage>
        <taxon>unclassified sequences</taxon>
        <taxon>metagenomes</taxon>
        <taxon>ecological metagenomes</taxon>
    </lineage>
</organism>
<dbReference type="AlphaFoldDB" id="X1ENW4"/>
<protein>
    <submittedName>
        <fullName evidence="1">Uncharacterized protein</fullName>
    </submittedName>
</protein>
<name>X1ENW4_9ZZZZ</name>
<dbReference type="Gene3D" id="1.20.1050.140">
    <property type="match status" value="1"/>
</dbReference>
<sequence length="144" mass="15909">DGFSCCPDPTGIELLDHETWLALGARNLSLCNKNGGVVSFCSGCVETLKGINHAINNDAHAKDNVNKVLQKVGKSYDGNVNVKHFAEVLYEFKDKVKTYVDKPLEGFKVAVHYGCHYLRPSEIINWDDPFEPVTLDEIVKSLGA</sequence>
<feature type="non-terminal residue" evidence="1">
    <location>
        <position position="1"/>
    </location>
</feature>